<dbReference type="Pfam" id="PF12771">
    <property type="entry name" value="SusD-like_2"/>
    <property type="match status" value="1"/>
</dbReference>
<dbReference type="OrthoDB" id="725917at2"/>
<reference evidence="1 2" key="1">
    <citation type="submission" date="2016-01" db="EMBL/GenBank/DDBJ databases">
        <title>The draft genome sequence of Aquimarina sp. RZW4-3-2.</title>
        <authorList>
            <person name="Wang Y."/>
        </authorList>
    </citation>
    <scope>NUCLEOTIDE SEQUENCE [LARGE SCALE GENOMIC DNA]</scope>
    <source>
        <strain evidence="1 2">RZW4-3-2</strain>
    </source>
</reference>
<evidence type="ECO:0000313" key="2">
    <source>
        <dbReference type="Proteomes" id="UP000076715"/>
    </source>
</evidence>
<evidence type="ECO:0008006" key="3">
    <source>
        <dbReference type="Google" id="ProtNLM"/>
    </source>
</evidence>
<dbReference type="RefSeq" id="WP_066317955.1">
    <property type="nucleotide sequence ID" value="NZ_LQRT01000046.1"/>
</dbReference>
<proteinExistence type="predicted"/>
<dbReference type="InterPro" id="IPR041662">
    <property type="entry name" value="SusD-like_2"/>
</dbReference>
<dbReference type="STRING" id="1642818.AWE51_13295"/>
<protein>
    <recommendedName>
        <fullName evidence="3">Starch-binding protein</fullName>
    </recommendedName>
</protein>
<dbReference type="AlphaFoldDB" id="A0A162XDP2"/>
<dbReference type="InterPro" id="IPR011990">
    <property type="entry name" value="TPR-like_helical_dom_sf"/>
</dbReference>
<gene>
    <name evidence="1" type="ORF">AWE51_13295</name>
</gene>
<keyword evidence="2" id="KW-1185">Reference proteome</keyword>
<dbReference type="Proteomes" id="UP000076715">
    <property type="component" value="Unassembled WGS sequence"/>
</dbReference>
<accession>A0A162XDP2</accession>
<dbReference type="SUPFAM" id="SSF48452">
    <property type="entry name" value="TPR-like"/>
    <property type="match status" value="1"/>
</dbReference>
<name>A0A162XDP2_9FLAO</name>
<comment type="caution">
    <text evidence="1">The sequence shown here is derived from an EMBL/GenBank/DDBJ whole genome shotgun (WGS) entry which is preliminary data.</text>
</comment>
<dbReference type="Gene3D" id="1.25.40.390">
    <property type="match status" value="1"/>
</dbReference>
<organism evidence="1 2">
    <name type="scientific">Aquimarina aggregata</name>
    <dbReference type="NCBI Taxonomy" id="1642818"/>
    <lineage>
        <taxon>Bacteria</taxon>
        <taxon>Pseudomonadati</taxon>
        <taxon>Bacteroidota</taxon>
        <taxon>Flavobacteriia</taxon>
        <taxon>Flavobacteriales</taxon>
        <taxon>Flavobacteriaceae</taxon>
        <taxon>Aquimarina</taxon>
    </lineage>
</organism>
<dbReference type="EMBL" id="LQRT01000046">
    <property type="protein sequence ID" value="KZS38571.1"/>
    <property type="molecule type" value="Genomic_DNA"/>
</dbReference>
<evidence type="ECO:0000313" key="1">
    <source>
        <dbReference type="EMBL" id="KZS38571.1"/>
    </source>
</evidence>
<sequence length="516" mass="57521">MKKILKIFLTAITVLTITNCDNGFEELNQDPNSALQLDPGPKLTNTLLRTAGDRFENWRGNLIYSSTMIQHMSATGGVWAGDKYLYNAQWSGAWFERGYGDMVKAVEDLLSQLQTNADGEFSEEMVSIVRILRVFIYHKITDLYGDVPYSEAGKGFISGIFRPKYDPQSEIYADMLNELAEATAGLGTGASQLGSADILYQGSQEKWKRFGYSLMLRLGLRLIKVDPAASQQWAQRAIDGGVMQSNDDIAYIEHTLVDGLNRNGNGQVFSADGDSRLSDTFVNILNGDPRLTIYGSLPEDTGETDADGNAILRTEAERMDPTMQRGLPNGLNADGLLALTGETNDQAYTEANRLIITGEDAPYFFQTYAEVEFMLAEAALRWGIAGGDPATHYNNGVTAAMKFLALYGENAIIPDSDIADYLTTNPYNPAIGLEQINTQYWVCTFLNDIESYANWRRTGFPVLTPVNFPGNESNGQIPRRLRYFEREQTANPQNYQEAITRQGPDQFTTRIWWDVE</sequence>